<dbReference type="SMART" id="SM00470">
    <property type="entry name" value="ParB"/>
    <property type="match status" value="1"/>
</dbReference>
<evidence type="ECO:0000259" key="5">
    <source>
        <dbReference type="SMART" id="SM00470"/>
    </source>
</evidence>
<dbReference type="InterPro" id="IPR050336">
    <property type="entry name" value="Chromosome_partition/occlusion"/>
</dbReference>
<feature type="region of interest" description="Disordered" evidence="4">
    <location>
        <begin position="1"/>
        <end position="82"/>
    </location>
</feature>
<dbReference type="Gene3D" id="3.90.1530.30">
    <property type="match status" value="1"/>
</dbReference>
<feature type="domain" description="ParB-like N-terminal" evidence="5">
    <location>
        <begin position="143"/>
        <end position="233"/>
    </location>
</feature>
<feature type="compositionally biased region" description="Low complexity" evidence="4">
    <location>
        <begin position="28"/>
        <end position="43"/>
    </location>
</feature>
<dbReference type="InterPro" id="IPR041468">
    <property type="entry name" value="HTH_ParB/Spo0J"/>
</dbReference>
<feature type="compositionally biased region" description="Low complexity" evidence="4">
    <location>
        <begin position="107"/>
        <end position="122"/>
    </location>
</feature>
<keyword evidence="2" id="KW-0159">Chromosome partition</keyword>
<dbReference type="Pfam" id="PF17762">
    <property type="entry name" value="HTH_ParB"/>
    <property type="match status" value="1"/>
</dbReference>
<comment type="similarity">
    <text evidence="1">Belongs to the ParB family.</text>
</comment>
<dbReference type="Gene3D" id="1.10.10.2830">
    <property type="match status" value="1"/>
</dbReference>
<dbReference type="InterPro" id="IPR004437">
    <property type="entry name" value="ParB/RepB/Spo0J"/>
</dbReference>
<dbReference type="SUPFAM" id="SSF110849">
    <property type="entry name" value="ParB/Sulfiredoxin"/>
    <property type="match status" value="1"/>
</dbReference>
<name>A0ABU7L8M5_9NOCA</name>
<evidence type="ECO:0000256" key="1">
    <source>
        <dbReference type="ARBA" id="ARBA00006295"/>
    </source>
</evidence>
<dbReference type="InterPro" id="IPR036086">
    <property type="entry name" value="ParB/Sulfiredoxin_sf"/>
</dbReference>
<dbReference type="PANTHER" id="PTHR33375">
    <property type="entry name" value="CHROMOSOME-PARTITIONING PROTEIN PARB-RELATED"/>
    <property type="match status" value="1"/>
</dbReference>
<protein>
    <submittedName>
        <fullName evidence="6">ParB/RepB/Spo0J family partition protein</fullName>
    </submittedName>
</protein>
<proteinExistence type="inferred from homology"/>
<organism evidence="6 7">
    <name type="scientific">Rhodococcus artemisiae</name>
    <dbReference type="NCBI Taxonomy" id="714159"/>
    <lineage>
        <taxon>Bacteria</taxon>
        <taxon>Bacillati</taxon>
        <taxon>Actinomycetota</taxon>
        <taxon>Actinomycetes</taxon>
        <taxon>Mycobacteriales</taxon>
        <taxon>Nocardiaceae</taxon>
        <taxon>Rhodococcus</taxon>
    </lineage>
</organism>
<keyword evidence="7" id="KW-1185">Reference proteome</keyword>
<dbReference type="Proteomes" id="UP001336020">
    <property type="component" value="Unassembled WGS sequence"/>
</dbReference>
<feature type="region of interest" description="Disordered" evidence="4">
    <location>
        <begin position="94"/>
        <end position="139"/>
    </location>
</feature>
<dbReference type="RefSeq" id="WP_330133147.1">
    <property type="nucleotide sequence ID" value="NZ_JAUTXY010000004.1"/>
</dbReference>
<dbReference type="SUPFAM" id="SSF109709">
    <property type="entry name" value="KorB DNA-binding domain-like"/>
    <property type="match status" value="1"/>
</dbReference>
<evidence type="ECO:0000313" key="6">
    <source>
        <dbReference type="EMBL" id="MEE2057898.1"/>
    </source>
</evidence>
<comment type="caution">
    <text evidence="6">The sequence shown here is derived from an EMBL/GenBank/DDBJ whole genome shotgun (WGS) entry which is preliminary data.</text>
</comment>
<evidence type="ECO:0000256" key="4">
    <source>
        <dbReference type="SAM" id="MobiDB-lite"/>
    </source>
</evidence>
<evidence type="ECO:0000256" key="2">
    <source>
        <dbReference type="ARBA" id="ARBA00022829"/>
    </source>
</evidence>
<evidence type="ECO:0000313" key="7">
    <source>
        <dbReference type="Proteomes" id="UP001336020"/>
    </source>
</evidence>
<reference evidence="6 7" key="1">
    <citation type="submission" date="2023-07" db="EMBL/GenBank/DDBJ databases">
        <authorList>
            <person name="Girao M."/>
            <person name="Carvalho M.F."/>
        </authorList>
    </citation>
    <scope>NUCLEOTIDE SEQUENCE [LARGE SCALE GENOMIC DNA]</scope>
    <source>
        <strain evidence="6 7">YIM65754</strain>
    </source>
</reference>
<dbReference type="Pfam" id="PF23552">
    <property type="entry name" value="ParB_C"/>
    <property type="match status" value="1"/>
</dbReference>
<dbReference type="CDD" id="cd16393">
    <property type="entry name" value="SPO0J_N"/>
    <property type="match status" value="1"/>
</dbReference>
<gene>
    <name evidence="6" type="ORF">Q7514_10220</name>
</gene>
<dbReference type="PANTHER" id="PTHR33375:SF1">
    <property type="entry name" value="CHROMOSOME-PARTITIONING PROTEIN PARB-RELATED"/>
    <property type="match status" value="1"/>
</dbReference>
<dbReference type="EMBL" id="JAUTXY010000004">
    <property type="protein sequence ID" value="MEE2057898.1"/>
    <property type="molecule type" value="Genomic_DNA"/>
</dbReference>
<keyword evidence="3" id="KW-0238">DNA-binding</keyword>
<dbReference type="NCBIfam" id="TIGR00180">
    <property type="entry name" value="parB_part"/>
    <property type="match status" value="1"/>
</dbReference>
<dbReference type="InterPro" id="IPR057240">
    <property type="entry name" value="ParB_dimer_C"/>
</dbReference>
<sequence>MSATRKGGLGRGLAALIPTGPPVETPDDAAAATGAATKTDTSTQPDAEGGAAPAAAKKPPLIKTTLTRRPGGTSGMKISPSGLGTAAADVIIGDGKPAPYGSADSDTPGSTGPESTTSGPESNPSEESDTTEPLPSPTGAVYLEIPIDRIERNPKQPRQVFDEEALGELVHSIREFGLMQPIVVRRIDDDRFQLIMGERRWRAAQQAELPTIAAIVRDTEDHALLRDALLENIHRVQLNPLEEAAAYQQLLEEFEVTHEELAARIGRSRPVVTNMIRLLKLPIAVQRRVAAGVLSAGHARALLSLEAGADAQEVLAARIVAEGMSVRATEEAVVLANRSGAPDVAAPARRKPIRMPGLQDVAERLSSSFDTRVTVSLGKRKGKIVVEFGSVDDLERIVTLMESQKSGTQQNPS</sequence>
<accession>A0ABU7L8M5</accession>
<dbReference type="Pfam" id="PF02195">
    <property type="entry name" value="ParB_N"/>
    <property type="match status" value="1"/>
</dbReference>
<dbReference type="InterPro" id="IPR003115">
    <property type="entry name" value="ParB_N"/>
</dbReference>
<evidence type="ECO:0000256" key="3">
    <source>
        <dbReference type="ARBA" id="ARBA00023125"/>
    </source>
</evidence>